<keyword evidence="4" id="KW-1185">Reference proteome</keyword>
<protein>
    <submittedName>
        <fullName evidence="3">Uncharacterized protein</fullName>
    </submittedName>
</protein>
<feature type="transmembrane region" description="Helical" evidence="2">
    <location>
        <begin position="7"/>
        <end position="27"/>
    </location>
</feature>
<dbReference type="HOGENOM" id="CLU_1265927_0_0_10"/>
<proteinExistence type="predicted"/>
<dbReference type="KEGG" id="ppn:Palpr_2175"/>
<dbReference type="RefSeq" id="WP_013445680.1">
    <property type="nucleotide sequence ID" value="NC_014734.1"/>
</dbReference>
<evidence type="ECO:0000256" key="1">
    <source>
        <dbReference type="SAM" id="MobiDB-lite"/>
    </source>
</evidence>
<feature type="compositionally biased region" description="Polar residues" evidence="1">
    <location>
        <begin position="75"/>
        <end position="94"/>
    </location>
</feature>
<dbReference type="EMBL" id="CP002345">
    <property type="protein sequence ID" value="ADQ80311.1"/>
    <property type="molecule type" value="Genomic_DNA"/>
</dbReference>
<evidence type="ECO:0000256" key="2">
    <source>
        <dbReference type="SAM" id="Phobius"/>
    </source>
</evidence>
<sequence length="218" mass="22423">MNNKKKNILVWIFTWAALLLVVLYSPIGSPDLYSSSDYAGVPNANFNESSIGNGANFSSESGSDNDLDIPDYSNDESVNKPSSSYNYTSPASNNTSGAVASYSISGSQTYQNSKDGSSVGTGGGGSTFISNNDSRGSDASSAVSMNNGGITTLSSNLTTSAPNKITKSAGQGYSTNDGGQNPGGDPTGPPIPVGDGWVFLLLLAASYGIIKKRIFAHS</sequence>
<accession>E4T6G7</accession>
<gene>
    <name evidence="3" type="ordered locus">Palpr_2175</name>
</gene>
<keyword evidence="2" id="KW-1133">Transmembrane helix</keyword>
<keyword evidence="2" id="KW-0812">Transmembrane</keyword>
<organism evidence="3 4">
    <name type="scientific">Paludibacter propionicigenes (strain DSM 17365 / JCM 13257 / WB4)</name>
    <dbReference type="NCBI Taxonomy" id="694427"/>
    <lineage>
        <taxon>Bacteria</taxon>
        <taxon>Pseudomonadati</taxon>
        <taxon>Bacteroidota</taxon>
        <taxon>Bacteroidia</taxon>
        <taxon>Bacteroidales</taxon>
        <taxon>Paludibacteraceae</taxon>
        <taxon>Paludibacter</taxon>
    </lineage>
</organism>
<dbReference type="Proteomes" id="UP000008718">
    <property type="component" value="Chromosome"/>
</dbReference>
<feature type="transmembrane region" description="Helical" evidence="2">
    <location>
        <begin position="191"/>
        <end position="210"/>
    </location>
</feature>
<feature type="compositionally biased region" description="Polar residues" evidence="1">
    <location>
        <begin position="128"/>
        <end position="179"/>
    </location>
</feature>
<feature type="region of interest" description="Disordered" evidence="1">
    <location>
        <begin position="55"/>
        <end position="94"/>
    </location>
</feature>
<name>E4T6G7_PALPW</name>
<reference key="1">
    <citation type="submission" date="2010-11" db="EMBL/GenBank/DDBJ databases">
        <title>The complete genome of Paludibacter propionicigenes DSM 17365.</title>
        <authorList>
            <consortium name="US DOE Joint Genome Institute (JGI-PGF)"/>
            <person name="Lucas S."/>
            <person name="Copeland A."/>
            <person name="Lapidus A."/>
            <person name="Bruce D."/>
            <person name="Goodwin L."/>
            <person name="Pitluck S."/>
            <person name="Kyrpides N."/>
            <person name="Mavromatis K."/>
            <person name="Ivanova N."/>
            <person name="Munk A.C."/>
            <person name="Brettin T."/>
            <person name="Detter J.C."/>
            <person name="Han C."/>
            <person name="Tapia R."/>
            <person name="Land M."/>
            <person name="Hauser L."/>
            <person name="Markowitz V."/>
            <person name="Cheng J.-F."/>
            <person name="Hugenholtz P."/>
            <person name="Woyke T."/>
            <person name="Wu D."/>
            <person name="Gronow S."/>
            <person name="Wellnitz S."/>
            <person name="Brambilla E."/>
            <person name="Klenk H.-P."/>
            <person name="Eisen J.A."/>
        </authorList>
    </citation>
    <scope>NUCLEOTIDE SEQUENCE</scope>
    <source>
        <strain>WB4</strain>
    </source>
</reference>
<reference evidence="3 4" key="2">
    <citation type="journal article" date="2011" name="Stand. Genomic Sci.">
        <title>Complete genome sequence of Paludibacter propionicigenes type strain (WB4).</title>
        <authorList>
            <person name="Gronow S."/>
            <person name="Munk C."/>
            <person name="Lapidus A."/>
            <person name="Nolan M."/>
            <person name="Lucas S."/>
            <person name="Hammon N."/>
            <person name="Deshpande S."/>
            <person name="Cheng J.F."/>
            <person name="Tapia R."/>
            <person name="Han C."/>
            <person name="Goodwin L."/>
            <person name="Pitluck S."/>
            <person name="Liolios K."/>
            <person name="Ivanova N."/>
            <person name="Mavromatis K."/>
            <person name="Mikhailova N."/>
            <person name="Pati A."/>
            <person name="Chen A."/>
            <person name="Palaniappan K."/>
            <person name="Land M."/>
            <person name="Hauser L."/>
            <person name="Chang Y.J."/>
            <person name="Jeffries C.D."/>
            <person name="Brambilla E."/>
            <person name="Rohde M."/>
            <person name="Goker M."/>
            <person name="Detter J.C."/>
            <person name="Woyke T."/>
            <person name="Bristow J."/>
            <person name="Eisen J.A."/>
            <person name="Markowitz V."/>
            <person name="Hugenholtz P."/>
            <person name="Kyrpides N.C."/>
            <person name="Klenk H.P."/>
        </authorList>
    </citation>
    <scope>NUCLEOTIDE SEQUENCE [LARGE SCALE GENOMIC DNA]</scope>
    <source>
        <strain evidence="4">DSM 17365 / JCM 13257 / WB4</strain>
    </source>
</reference>
<evidence type="ECO:0000313" key="3">
    <source>
        <dbReference type="EMBL" id="ADQ80311.1"/>
    </source>
</evidence>
<dbReference type="AlphaFoldDB" id="E4T6G7"/>
<keyword evidence="2" id="KW-0472">Membrane</keyword>
<evidence type="ECO:0000313" key="4">
    <source>
        <dbReference type="Proteomes" id="UP000008718"/>
    </source>
</evidence>
<feature type="region of interest" description="Disordered" evidence="1">
    <location>
        <begin position="110"/>
        <end position="190"/>
    </location>
</feature>